<comment type="similarity">
    <text evidence="1 4">Belongs to the GST superfamily. Kappa family.</text>
</comment>
<reference evidence="7" key="1">
    <citation type="submission" date="2023-03" db="EMBL/GenBank/DDBJ databases">
        <title>Complete genome of Cladonia borealis.</title>
        <authorList>
            <person name="Park H."/>
        </authorList>
    </citation>
    <scope>NUCLEOTIDE SEQUENCE</scope>
    <source>
        <strain evidence="7">ANT050790</strain>
    </source>
</reference>
<evidence type="ECO:0000256" key="3">
    <source>
        <dbReference type="ARBA" id="ARBA00047960"/>
    </source>
</evidence>
<comment type="catalytic activity">
    <reaction evidence="3 4">
        <text>RX + glutathione = an S-substituted glutathione + a halide anion + H(+)</text>
        <dbReference type="Rhea" id="RHEA:16437"/>
        <dbReference type="ChEBI" id="CHEBI:15378"/>
        <dbReference type="ChEBI" id="CHEBI:16042"/>
        <dbReference type="ChEBI" id="CHEBI:17792"/>
        <dbReference type="ChEBI" id="CHEBI:57925"/>
        <dbReference type="ChEBI" id="CHEBI:90779"/>
        <dbReference type="EC" id="2.5.1.18"/>
    </reaction>
</comment>
<comment type="caution">
    <text evidence="7">The sequence shown here is derived from an EMBL/GenBank/DDBJ whole genome shotgun (WGS) entry which is preliminary data.</text>
</comment>
<dbReference type="PANTHER" id="PTHR42943">
    <property type="entry name" value="GLUTATHIONE S-TRANSFERASE KAPPA"/>
    <property type="match status" value="1"/>
</dbReference>
<keyword evidence="2 4" id="KW-0808">Transferase</keyword>
<gene>
    <name evidence="7" type="ORF">JMJ35_001174</name>
</gene>
<dbReference type="InterPro" id="IPR036249">
    <property type="entry name" value="Thioredoxin-like_sf"/>
</dbReference>
<evidence type="ECO:0000256" key="2">
    <source>
        <dbReference type="ARBA" id="ARBA00022679"/>
    </source>
</evidence>
<evidence type="ECO:0000256" key="5">
    <source>
        <dbReference type="PIRSR" id="PIRSR006386-1"/>
    </source>
</evidence>
<dbReference type="Proteomes" id="UP001166286">
    <property type="component" value="Unassembled WGS sequence"/>
</dbReference>
<evidence type="ECO:0000313" key="7">
    <source>
        <dbReference type="EMBL" id="KAK0516571.1"/>
    </source>
</evidence>
<feature type="domain" description="DSBA-like thioredoxin" evidence="6">
    <location>
        <begin position="6"/>
        <end position="205"/>
    </location>
</feature>
<evidence type="ECO:0000313" key="8">
    <source>
        <dbReference type="Proteomes" id="UP001166286"/>
    </source>
</evidence>
<dbReference type="Gene3D" id="3.40.30.10">
    <property type="entry name" value="Glutaredoxin"/>
    <property type="match status" value="1"/>
</dbReference>
<dbReference type="AlphaFoldDB" id="A0AA39R9G0"/>
<dbReference type="FunFam" id="3.40.30.10:FF:000096">
    <property type="entry name" value="Glutathione S-transferase kappa"/>
    <property type="match status" value="1"/>
</dbReference>
<dbReference type="PANTHER" id="PTHR42943:SF2">
    <property type="entry name" value="GLUTATHIONE S-TRANSFERASE KAPPA 1"/>
    <property type="match status" value="1"/>
</dbReference>
<dbReference type="InterPro" id="IPR014440">
    <property type="entry name" value="HCCAis_GSTk"/>
</dbReference>
<feature type="active site" description="Nucleophile" evidence="5">
    <location>
        <position position="14"/>
    </location>
</feature>
<dbReference type="GO" id="GO:0005777">
    <property type="term" value="C:peroxisome"/>
    <property type="evidence" value="ECO:0007669"/>
    <property type="project" value="TreeGrafter"/>
</dbReference>
<organism evidence="7 8">
    <name type="scientific">Cladonia borealis</name>
    <dbReference type="NCBI Taxonomy" id="184061"/>
    <lineage>
        <taxon>Eukaryota</taxon>
        <taxon>Fungi</taxon>
        <taxon>Dikarya</taxon>
        <taxon>Ascomycota</taxon>
        <taxon>Pezizomycotina</taxon>
        <taxon>Lecanoromycetes</taxon>
        <taxon>OSLEUM clade</taxon>
        <taxon>Lecanoromycetidae</taxon>
        <taxon>Lecanorales</taxon>
        <taxon>Lecanorineae</taxon>
        <taxon>Cladoniaceae</taxon>
        <taxon>Cladonia</taxon>
    </lineage>
</organism>
<evidence type="ECO:0000259" key="6">
    <source>
        <dbReference type="Pfam" id="PF01323"/>
    </source>
</evidence>
<evidence type="ECO:0000256" key="4">
    <source>
        <dbReference type="PIRNR" id="PIRNR006386"/>
    </source>
</evidence>
<dbReference type="InterPro" id="IPR001853">
    <property type="entry name" value="DSBA-like_thioredoxin_dom"/>
</dbReference>
<dbReference type="GO" id="GO:0004602">
    <property type="term" value="F:glutathione peroxidase activity"/>
    <property type="evidence" value="ECO:0007669"/>
    <property type="project" value="TreeGrafter"/>
</dbReference>
<proteinExistence type="inferred from homology"/>
<evidence type="ECO:0000256" key="1">
    <source>
        <dbReference type="ARBA" id="ARBA00006494"/>
    </source>
</evidence>
<accession>A0AA39R9G0</accession>
<dbReference type="EMBL" id="JAFEKC020000002">
    <property type="protein sequence ID" value="KAK0516571.1"/>
    <property type="molecule type" value="Genomic_DNA"/>
</dbReference>
<dbReference type="SUPFAM" id="SSF52833">
    <property type="entry name" value="Thioredoxin-like"/>
    <property type="match status" value="1"/>
</dbReference>
<keyword evidence="8" id="KW-1185">Reference proteome</keyword>
<dbReference type="EC" id="2.5.1.18" evidence="4"/>
<sequence>MTRPSLVLYLDVVSPFAYLAFHVVRTSPAFEQCDVRFVPVFLGGIMKACGNTPPANIKNKAEWVGKERLRWARGFNVPMANEMPSGFPRNTIQVQRALSAVELLHPENLTETFATLYHISFVERKDIHTLDLIGPIFSKIFGETQAKEILTKATSDEVKKHLTAKTEEALAEGSFGLPWFVATNAKGDKECYWGFDHLAQVVDHLGLERPQPSIVSGRGWRAML</sequence>
<dbReference type="GO" id="GO:0005739">
    <property type="term" value="C:mitochondrion"/>
    <property type="evidence" value="ECO:0007669"/>
    <property type="project" value="TreeGrafter"/>
</dbReference>
<dbReference type="Pfam" id="PF01323">
    <property type="entry name" value="DSBA"/>
    <property type="match status" value="1"/>
</dbReference>
<dbReference type="InterPro" id="IPR051924">
    <property type="entry name" value="GST_Kappa/NadH"/>
</dbReference>
<dbReference type="PIRSF" id="PIRSF006386">
    <property type="entry name" value="HCCAis_GSTk"/>
    <property type="match status" value="1"/>
</dbReference>
<dbReference type="GO" id="GO:0004364">
    <property type="term" value="F:glutathione transferase activity"/>
    <property type="evidence" value="ECO:0007669"/>
    <property type="project" value="UniProtKB-UniRule"/>
</dbReference>
<name>A0AA39R9G0_9LECA</name>
<dbReference type="GO" id="GO:0006749">
    <property type="term" value="P:glutathione metabolic process"/>
    <property type="evidence" value="ECO:0007669"/>
    <property type="project" value="TreeGrafter"/>
</dbReference>
<protein>
    <recommendedName>
        <fullName evidence="4">Glutathione S-transferase kappa</fullName>
        <ecNumber evidence="4">2.5.1.18</ecNumber>
    </recommendedName>
</protein>